<feature type="compositionally biased region" description="Low complexity" evidence="1">
    <location>
        <begin position="38"/>
        <end position="52"/>
    </location>
</feature>
<feature type="compositionally biased region" description="Polar residues" evidence="1">
    <location>
        <begin position="22"/>
        <end position="37"/>
    </location>
</feature>
<keyword evidence="4" id="KW-1185">Reference proteome</keyword>
<feature type="signal peptide" evidence="2">
    <location>
        <begin position="1"/>
        <end position="19"/>
    </location>
</feature>
<dbReference type="EMBL" id="JAMQBK010000018">
    <property type="protein sequence ID" value="MCM2370198.1"/>
    <property type="molecule type" value="Genomic_DNA"/>
</dbReference>
<dbReference type="RefSeq" id="WP_250927870.1">
    <property type="nucleotide sequence ID" value="NZ_JAMQBK010000018.1"/>
</dbReference>
<name>A0ABT0U006_9BACT</name>
<protein>
    <recommendedName>
        <fullName evidence="5">Secreted protein</fullName>
    </recommendedName>
</protein>
<reference evidence="3 4" key="1">
    <citation type="journal article" date="2022" name="Syst. Appl. Microbiol.">
        <title>Rhodopirellula aestuarii sp. nov., a novel member of the genus Rhodopirellula isolated from brackish sediments collected in the Tagus River estuary, Portugal.</title>
        <authorList>
            <person name="Vitorino I.R."/>
            <person name="Klimek D."/>
            <person name="Calusinska M."/>
            <person name="Lobo-da-Cunha A."/>
            <person name="Vasconcelos V."/>
            <person name="Lage O.M."/>
        </authorList>
    </citation>
    <scope>NUCLEOTIDE SEQUENCE [LARGE SCALE GENOMIC DNA]</scope>
    <source>
        <strain evidence="3 4">ICT_H3.1</strain>
    </source>
</reference>
<keyword evidence="2" id="KW-0732">Signal</keyword>
<comment type="caution">
    <text evidence="3">The sequence shown here is derived from an EMBL/GenBank/DDBJ whole genome shotgun (WGS) entry which is preliminary data.</text>
</comment>
<evidence type="ECO:0000313" key="4">
    <source>
        <dbReference type="Proteomes" id="UP001202961"/>
    </source>
</evidence>
<feature type="chain" id="PRO_5047254006" description="Secreted protein" evidence="2">
    <location>
        <begin position="20"/>
        <end position="63"/>
    </location>
</feature>
<gene>
    <name evidence="3" type="ORF">NB063_06125</name>
</gene>
<sequence length="63" mass="6389">MIRPMSMLVAYVFALGAISGCGSETPSQNQPLTTEVQTDTSDGSGTTGDVVTPEQPLGGSGSR</sequence>
<evidence type="ECO:0008006" key="5">
    <source>
        <dbReference type="Google" id="ProtNLM"/>
    </source>
</evidence>
<evidence type="ECO:0000256" key="1">
    <source>
        <dbReference type="SAM" id="MobiDB-lite"/>
    </source>
</evidence>
<dbReference type="PROSITE" id="PS51257">
    <property type="entry name" value="PROKAR_LIPOPROTEIN"/>
    <property type="match status" value="1"/>
</dbReference>
<evidence type="ECO:0000313" key="3">
    <source>
        <dbReference type="EMBL" id="MCM2370198.1"/>
    </source>
</evidence>
<feature type="region of interest" description="Disordered" evidence="1">
    <location>
        <begin position="20"/>
        <end position="63"/>
    </location>
</feature>
<organism evidence="3 4">
    <name type="scientific">Aporhodopirellula aestuarii</name>
    <dbReference type="NCBI Taxonomy" id="2950107"/>
    <lineage>
        <taxon>Bacteria</taxon>
        <taxon>Pseudomonadati</taxon>
        <taxon>Planctomycetota</taxon>
        <taxon>Planctomycetia</taxon>
        <taxon>Pirellulales</taxon>
        <taxon>Pirellulaceae</taxon>
        <taxon>Aporhodopirellula</taxon>
    </lineage>
</organism>
<proteinExistence type="predicted"/>
<evidence type="ECO:0000256" key="2">
    <source>
        <dbReference type="SAM" id="SignalP"/>
    </source>
</evidence>
<dbReference type="Proteomes" id="UP001202961">
    <property type="component" value="Unassembled WGS sequence"/>
</dbReference>
<accession>A0ABT0U006</accession>